<feature type="signal peptide" evidence="2">
    <location>
        <begin position="1"/>
        <end position="22"/>
    </location>
</feature>
<accession>A0AAW7Z5L9</accession>
<proteinExistence type="predicted"/>
<keyword evidence="3" id="KW-0378">Hydrolase</keyword>
<dbReference type="InterPro" id="IPR011990">
    <property type="entry name" value="TPR-like_helical_dom_sf"/>
</dbReference>
<reference evidence="3" key="1">
    <citation type="submission" date="2023-07" db="EMBL/GenBank/DDBJ databases">
        <title>Genome content predicts the carbon catabolic preferences of heterotrophic bacteria.</title>
        <authorList>
            <person name="Gralka M."/>
        </authorList>
    </citation>
    <scope>NUCLEOTIDE SEQUENCE</scope>
    <source>
        <strain evidence="3">F2M12</strain>
    </source>
</reference>
<dbReference type="RefSeq" id="WP_303538577.1">
    <property type="nucleotide sequence ID" value="NZ_JAUOQI010000008.1"/>
</dbReference>
<dbReference type="Pfam" id="PF00756">
    <property type="entry name" value="Esterase"/>
    <property type="match status" value="1"/>
</dbReference>
<dbReference type="EMBL" id="JAUOQI010000008">
    <property type="protein sequence ID" value="MDO6578276.1"/>
    <property type="molecule type" value="Genomic_DNA"/>
</dbReference>
<protein>
    <submittedName>
        <fullName evidence="3">Alpha/beta hydrolase-fold protein</fullName>
    </submittedName>
</protein>
<evidence type="ECO:0000313" key="3">
    <source>
        <dbReference type="EMBL" id="MDO6578276.1"/>
    </source>
</evidence>
<dbReference type="SUPFAM" id="SSF48452">
    <property type="entry name" value="TPR-like"/>
    <property type="match status" value="1"/>
</dbReference>
<dbReference type="GO" id="GO:0016787">
    <property type="term" value="F:hydrolase activity"/>
    <property type="evidence" value="ECO:0007669"/>
    <property type="project" value="UniProtKB-KW"/>
</dbReference>
<evidence type="ECO:0000256" key="1">
    <source>
        <dbReference type="PROSITE-ProRule" id="PRU00339"/>
    </source>
</evidence>
<feature type="repeat" description="TPR" evidence="1">
    <location>
        <begin position="344"/>
        <end position="377"/>
    </location>
</feature>
<evidence type="ECO:0000313" key="4">
    <source>
        <dbReference type="Proteomes" id="UP001170717"/>
    </source>
</evidence>
<dbReference type="AlphaFoldDB" id="A0AAW7Z5L9"/>
<gene>
    <name evidence="3" type="ORF">Q4527_12790</name>
</gene>
<dbReference type="PANTHER" id="PTHR48098">
    <property type="entry name" value="ENTEROCHELIN ESTERASE-RELATED"/>
    <property type="match status" value="1"/>
</dbReference>
<feature type="chain" id="PRO_5043958955" evidence="2">
    <location>
        <begin position="23"/>
        <end position="398"/>
    </location>
</feature>
<dbReference type="Gene3D" id="1.25.40.10">
    <property type="entry name" value="Tetratricopeptide repeat domain"/>
    <property type="match status" value="1"/>
</dbReference>
<dbReference type="Proteomes" id="UP001170717">
    <property type="component" value="Unassembled WGS sequence"/>
</dbReference>
<name>A0AAW7Z5L9_9ALTE</name>
<feature type="repeat" description="TPR" evidence="1">
    <location>
        <begin position="310"/>
        <end position="343"/>
    </location>
</feature>
<dbReference type="PROSITE" id="PS50005">
    <property type="entry name" value="TPR"/>
    <property type="match status" value="2"/>
</dbReference>
<sequence length="398" mass="45012">MALQRIKVLCFFLLSISPISYGQDASVEDETQSSSYTLITEKLTSKVLLEARTVVVQLPKSYAENPDKKYPIIYRLDGATTLVMLNAVLESLQSQRAAPEVIVVAIENTDRLRDLYPNVNKDPNGPVGYGGGGAKFLQFITSELMPMVESKYRVHDFRVIAGASAAGAFSLYAMQQAPELFNAALTYSAAVWWAHGATAKTTVEFIKNNKKLDHYLYTAIGNEGAPMRPYYDAMISDIRKNKPEGLRWHNDVFNDVPHNLVTNAASFKAYYSLFYSEYMRPKDYDGDLSSIEKYYEVVSQQRGEKIEAAEWVIRELGYHFVSEQDFDEAIKLFQYGIERYPNAPDAYNGLAYGYEQSGQFEKALEQVNKALALASSDYDGYDVYEGRRERLLNKLGER</sequence>
<evidence type="ECO:0000256" key="2">
    <source>
        <dbReference type="SAM" id="SignalP"/>
    </source>
</evidence>
<organism evidence="3 4">
    <name type="scientific">Alteromonas stellipolaris</name>
    <dbReference type="NCBI Taxonomy" id="233316"/>
    <lineage>
        <taxon>Bacteria</taxon>
        <taxon>Pseudomonadati</taxon>
        <taxon>Pseudomonadota</taxon>
        <taxon>Gammaproteobacteria</taxon>
        <taxon>Alteromonadales</taxon>
        <taxon>Alteromonadaceae</taxon>
        <taxon>Alteromonas/Salinimonas group</taxon>
        <taxon>Alteromonas</taxon>
    </lineage>
</organism>
<dbReference type="InterPro" id="IPR000801">
    <property type="entry name" value="Esterase-like"/>
</dbReference>
<dbReference type="PANTHER" id="PTHR48098:SF6">
    <property type="entry name" value="FERRI-BACILLIBACTIN ESTERASE BESA"/>
    <property type="match status" value="1"/>
</dbReference>
<dbReference type="InterPro" id="IPR050583">
    <property type="entry name" value="Mycobacterial_A85_antigen"/>
</dbReference>
<dbReference type="SMART" id="SM00028">
    <property type="entry name" value="TPR"/>
    <property type="match status" value="2"/>
</dbReference>
<keyword evidence="2" id="KW-0732">Signal</keyword>
<dbReference type="Pfam" id="PF14559">
    <property type="entry name" value="TPR_19"/>
    <property type="match status" value="1"/>
</dbReference>
<dbReference type="InterPro" id="IPR019734">
    <property type="entry name" value="TPR_rpt"/>
</dbReference>
<keyword evidence="1" id="KW-0802">TPR repeat</keyword>
<dbReference type="InterPro" id="IPR029058">
    <property type="entry name" value="AB_hydrolase_fold"/>
</dbReference>
<dbReference type="Gene3D" id="3.40.50.1820">
    <property type="entry name" value="alpha/beta hydrolase"/>
    <property type="match status" value="1"/>
</dbReference>
<comment type="caution">
    <text evidence="3">The sequence shown here is derived from an EMBL/GenBank/DDBJ whole genome shotgun (WGS) entry which is preliminary data.</text>
</comment>
<dbReference type="SUPFAM" id="SSF53474">
    <property type="entry name" value="alpha/beta-Hydrolases"/>
    <property type="match status" value="1"/>
</dbReference>